<evidence type="ECO:0000313" key="1">
    <source>
        <dbReference type="EMBL" id="BAH70150.1"/>
    </source>
</evidence>
<protein>
    <submittedName>
        <fullName evidence="1">Uncharacterized protein</fullName>
    </submittedName>
</protein>
<sequence>MQAYFKYVKLVSVDSRENIFKDKNYFASRFRQGFEDTNEAYTSRYLYTSKLPKYDLFKNNDKKVIFKTKYSYDDKKVVHF</sequence>
<proteinExistence type="predicted"/>
<accession>C4XG78</accession>
<reference evidence="1 2" key="1">
    <citation type="journal article" date="2009" name="Curr. Microbiol.">
        <title>Molecular cloning and expression of a novel cholinephosphotransferase involved in glycoglycerophospholipid biosynthesis of Mycoplasma fermentans.</title>
        <authorList>
            <person name="Ishida N."/>
            <person name="Irikura D."/>
            <person name="Matsuda K."/>
            <person name="Sato S."/>
            <person name="Asano K."/>
        </authorList>
    </citation>
    <scope>NUCLEOTIDE SEQUENCE [LARGE SCALE GENOMIC DNA]</scope>
    <source>
        <strain evidence="2">ATCC 19989 / NBRC 14854 / NCTC 10117 / PG18</strain>
    </source>
</reference>
<dbReference type="AlphaFoldDB" id="C4XG78"/>
<keyword evidence="2" id="KW-1185">Reference proteome</keyword>
<dbReference type="KEGG" id="mfp:MBIO_0885"/>
<dbReference type="Proteomes" id="UP000006810">
    <property type="component" value="Chromosome"/>
</dbReference>
<evidence type="ECO:0000313" key="2">
    <source>
        <dbReference type="Proteomes" id="UP000006810"/>
    </source>
</evidence>
<dbReference type="HOGENOM" id="CLU_2585892_0_0_14"/>
<name>C4XG78_MYCFP</name>
<dbReference type="EMBL" id="AP009608">
    <property type="protein sequence ID" value="BAH70150.1"/>
    <property type="molecule type" value="Genomic_DNA"/>
</dbReference>
<gene>
    <name evidence="1" type="ordered locus">MBIO_0885</name>
</gene>
<organism evidence="1 2">
    <name type="scientific">Mycoplasmopsis fermentans (strain ATCC 19989 / NBRC 14854 / NCTC 10117 / PG18)</name>
    <name type="common">Mycoplasma fermentans</name>
    <dbReference type="NCBI Taxonomy" id="496833"/>
    <lineage>
        <taxon>Bacteria</taxon>
        <taxon>Bacillati</taxon>
        <taxon>Mycoplasmatota</taxon>
        <taxon>Mycoplasmoidales</taxon>
        <taxon>Metamycoplasmataceae</taxon>
        <taxon>Mycoplasmopsis</taxon>
    </lineage>
</organism>